<dbReference type="Proteomes" id="UP000054703">
    <property type="component" value="Unassembled WGS sequence"/>
</dbReference>
<accession>A0A0W0Z7X0</accession>
<organism evidence="1 2">
    <name type="scientific">Legionella santicrucis</name>
    <dbReference type="NCBI Taxonomy" id="45074"/>
    <lineage>
        <taxon>Bacteria</taxon>
        <taxon>Pseudomonadati</taxon>
        <taxon>Pseudomonadota</taxon>
        <taxon>Gammaproteobacteria</taxon>
        <taxon>Legionellales</taxon>
        <taxon>Legionellaceae</taxon>
        <taxon>Legionella</taxon>
    </lineage>
</organism>
<proteinExistence type="predicted"/>
<evidence type="ECO:0000313" key="2">
    <source>
        <dbReference type="Proteomes" id="UP000054703"/>
    </source>
</evidence>
<name>A0A0W0Z7X0_9GAMM</name>
<keyword evidence="2" id="KW-1185">Reference proteome</keyword>
<evidence type="ECO:0000313" key="1">
    <source>
        <dbReference type="EMBL" id="KTD65188.1"/>
    </source>
</evidence>
<reference evidence="1 2" key="1">
    <citation type="submission" date="2015-11" db="EMBL/GenBank/DDBJ databases">
        <title>Genomic analysis of 38 Legionella species identifies large and diverse effector repertoires.</title>
        <authorList>
            <person name="Burstein D."/>
            <person name="Amaro F."/>
            <person name="Zusman T."/>
            <person name="Lifshitz Z."/>
            <person name="Cohen O."/>
            <person name="Gilbert J.A."/>
            <person name="Pupko T."/>
            <person name="Shuman H.A."/>
            <person name="Segal G."/>
        </authorList>
    </citation>
    <scope>NUCLEOTIDE SEQUENCE [LARGE SCALE GENOMIC DNA]</scope>
    <source>
        <strain evidence="1 2">SC-63-C7</strain>
    </source>
</reference>
<protein>
    <submittedName>
        <fullName evidence="1">Uncharacterized protein</fullName>
    </submittedName>
</protein>
<dbReference type="EMBL" id="LNYU01000020">
    <property type="protein sequence ID" value="KTD65188.1"/>
    <property type="molecule type" value="Genomic_DNA"/>
</dbReference>
<dbReference type="PATRIC" id="fig|45074.5.peg.906"/>
<comment type="caution">
    <text evidence="1">The sequence shown here is derived from an EMBL/GenBank/DDBJ whole genome shotgun (WGS) entry which is preliminary data.</text>
</comment>
<gene>
    <name evidence="1" type="ORF">Lsan_0863</name>
</gene>
<sequence>MWSSHKGEQKETAEMKKLSSGLFGTVYKKTEENVFKVIDGRKHPVKRHTILL</sequence>
<dbReference type="RefSeq" id="WP_162265586.1">
    <property type="nucleotide sequence ID" value="NZ_LNYU01000020.1"/>
</dbReference>
<dbReference type="AlphaFoldDB" id="A0A0W0Z7X0"/>